<reference evidence="2 3" key="1">
    <citation type="submission" date="2019-08" db="EMBL/GenBank/DDBJ databases">
        <title>In-depth cultivation of the pig gut microbiome towards novel bacterial diversity and tailored functional studies.</title>
        <authorList>
            <person name="Wylensek D."/>
            <person name="Hitch T.C.A."/>
            <person name="Clavel T."/>
        </authorList>
    </citation>
    <scope>NUCLEOTIDE SEQUENCE [LARGE SCALE GENOMIC DNA]</scope>
    <source>
        <strain evidence="2 3">BSM-380-WT-5A</strain>
    </source>
</reference>
<name>A0A7X2P4L2_9FIRM</name>
<dbReference type="EMBL" id="VUMS01000025">
    <property type="protein sequence ID" value="MST67409.1"/>
    <property type="molecule type" value="Genomic_DNA"/>
</dbReference>
<organism evidence="2 3">
    <name type="scientific">Oliverpabstia intestinalis</name>
    <dbReference type="NCBI Taxonomy" id="2606633"/>
    <lineage>
        <taxon>Bacteria</taxon>
        <taxon>Bacillati</taxon>
        <taxon>Bacillota</taxon>
        <taxon>Clostridia</taxon>
        <taxon>Lachnospirales</taxon>
        <taxon>Lachnospiraceae</taxon>
        <taxon>Oliverpabstia</taxon>
    </lineage>
</organism>
<dbReference type="AlphaFoldDB" id="A0A7X2P4L2"/>
<gene>
    <name evidence="2" type="ORF">FYJ57_11950</name>
</gene>
<keyword evidence="1" id="KW-1133">Transmembrane helix</keyword>
<comment type="caution">
    <text evidence="2">The sequence shown here is derived from an EMBL/GenBank/DDBJ whole genome shotgun (WGS) entry which is preliminary data.</text>
</comment>
<sequence>MFGISREYLKILLLIACAVFILTVFLLFFDIWRENVASKRDKTYIYYFMTTLEETNNLKQTLEKVLALYSPKAREYQAVKRALDYLEHSIYGDYETAAWMIEEALYNKKIHETHQLAIQICIKKLSQAALEDKNTFGI</sequence>
<dbReference type="Proteomes" id="UP000440513">
    <property type="component" value="Unassembled WGS sequence"/>
</dbReference>
<protein>
    <submittedName>
        <fullName evidence="2">Uncharacterized protein</fullName>
    </submittedName>
</protein>
<dbReference type="RefSeq" id="WP_154432808.1">
    <property type="nucleotide sequence ID" value="NZ_VUMS01000025.1"/>
</dbReference>
<proteinExistence type="predicted"/>
<evidence type="ECO:0000313" key="3">
    <source>
        <dbReference type="Proteomes" id="UP000440513"/>
    </source>
</evidence>
<accession>A0A7X2P4L2</accession>
<feature type="transmembrane region" description="Helical" evidence="1">
    <location>
        <begin position="12"/>
        <end position="32"/>
    </location>
</feature>
<keyword evidence="3" id="KW-1185">Reference proteome</keyword>
<evidence type="ECO:0000256" key="1">
    <source>
        <dbReference type="SAM" id="Phobius"/>
    </source>
</evidence>
<evidence type="ECO:0000313" key="2">
    <source>
        <dbReference type="EMBL" id="MST67409.1"/>
    </source>
</evidence>
<keyword evidence="1" id="KW-0812">Transmembrane</keyword>
<keyword evidence="1" id="KW-0472">Membrane</keyword>